<keyword evidence="1" id="KW-0732">Signal</keyword>
<feature type="signal peptide" evidence="1">
    <location>
        <begin position="1"/>
        <end position="22"/>
    </location>
</feature>
<sequence length="60" mass="6739">MSMSNIEKIFSFLSCLCLRSAALQLPVNGSMSRMCSFTVSSRNVLLRFLPVSPELKPERD</sequence>
<dbReference type="AlphaFoldDB" id="A0A8T2RZD5"/>
<feature type="chain" id="PRO_5035810602" evidence="1">
    <location>
        <begin position="23"/>
        <end position="60"/>
    </location>
</feature>
<evidence type="ECO:0000313" key="3">
    <source>
        <dbReference type="Proteomes" id="UP000825935"/>
    </source>
</evidence>
<name>A0A8T2RZD5_CERRI</name>
<proteinExistence type="predicted"/>
<reference evidence="2 3" key="1">
    <citation type="submission" date="2021-08" db="EMBL/GenBank/DDBJ databases">
        <title>WGS assembly of Ceratopteris richardii.</title>
        <authorList>
            <person name="Marchant D.B."/>
            <person name="Chen G."/>
            <person name="Jenkins J."/>
            <person name="Shu S."/>
            <person name="Leebens-Mack J."/>
            <person name="Grimwood J."/>
            <person name="Schmutz J."/>
            <person name="Soltis P."/>
            <person name="Soltis D."/>
            <person name="Chen Z.-H."/>
        </authorList>
    </citation>
    <scope>NUCLEOTIDE SEQUENCE [LARGE SCALE GENOMIC DNA]</scope>
    <source>
        <strain evidence="2">Whitten #5841</strain>
        <tissue evidence="2">Leaf</tissue>
    </source>
</reference>
<evidence type="ECO:0000313" key="2">
    <source>
        <dbReference type="EMBL" id="KAH7301662.1"/>
    </source>
</evidence>
<gene>
    <name evidence="2" type="ORF">KP509_23G037100</name>
</gene>
<dbReference type="EMBL" id="CM035428">
    <property type="protein sequence ID" value="KAH7301662.1"/>
    <property type="molecule type" value="Genomic_DNA"/>
</dbReference>
<protein>
    <submittedName>
        <fullName evidence="2">Uncharacterized protein</fullName>
    </submittedName>
</protein>
<comment type="caution">
    <text evidence="2">The sequence shown here is derived from an EMBL/GenBank/DDBJ whole genome shotgun (WGS) entry which is preliminary data.</text>
</comment>
<keyword evidence="3" id="KW-1185">Reference proteome</keyword>
<organism evidence="2 3">
    <name type="scientific">Ceratopteris richardii</name>
    <name type="common">Triangle waterfern</name>
    <dbReference type="NCBI Taxonomy" id="49495"/>
    <lineage>
        <taxon>Eukaryota</taxon>
        <taxon>Viridiplantae</taxon>
        <taxon>Streptophyta</taxon>
        <taxon>Embryophyta</taxon>
        <taxon>Tracheophyta</taxon>
        <taxon>Polypodiopsida</taxon>
        <taxon>Polypodiidae</taxon>
        <taxon>Polypodiales</taxon>
        <taxon>Pteridineae</taxon>
        <taxon>Pteridaceae</taxon>
        <taxon>Parkerioideae</taxon>
        <taxon>Ceratopteris</taxon>
    </lineage>
</organism>
<evidence type="ECO:0000256" key="1">
    <source>
        <dbReference type="SAM" id="SignalP"/>
    </source>
</evidence>
<dbReference type="Proteomes" id="UP000825935">
    <property type="component" value="Chromosome 23"/>
</dbReference>
<accession>A0A8T2RZD5</accession>